<comment type="subcellular location">
    <subcellularLocation>
        <location evidence="1">Nucleus</location>
        <location evidence="1">Nucleolus</location>
    </subcellularLocation>
</comment>
<dbReference type="Pfam" id="PF12328">
    <property type="entry name" value="Rpp20"/>
    <property type="match status" value="1"/>
</dbReference>
<dbReference type="WBParaSite" id="BPAG_0001446001-mRNA-1">
    <property type="protein sequence ID" value="BPAG_0001446001-mRNA-1"/>
    <property type="gene ID" value="BPAG_0001446001"/>
</dbReference>
<evidence type="ECO:0000256" key="2">
    <source>
        <dbReference type="ARBA" id="ARBA00022694"/>
    </source>
</evidence>
<name>A0A0N4TZJ0_BRUPA</name>
<dbReference type="Gene3D" id="3.30.110.20">
    <property type="entry name" value="Alba-like domain"/>
    <property type="match status" value="1"/>
</dbReference>
<dbReference type="GO" id="GO:0000172">
    <property type="term" value="C:ribonuclease MRP complex"/>
    <property type="evidence" value="ECO:0007669"/>
    <property type="project" value="InterPro"/>
</dbReference>
<protein>
    <submittedName>
        <fullName evidence="7">Ribonuclease P protein subunit p20</fullName>
    </submittedName>
</protein>
<evidence type="ECO:0000256" key="4">
    <source>
        <dbReference type="SAM" id="Phobius"/>
    </source>
</evidence>
<reference evidence="5 6" key="2">
    <citation type="submission" date="2018-11" db="EMBL/GenBank/DDBJ databases">
        <authorList>
            <consortium name="Pathogen Informatics"/>
        </authorList>
    </citation>
    <scope>NUCLEOTIDE SEQUENCE [LARGE SCALE GENOMIC DNA]</scope>
</reference>
<keyword evidence="4" id="KW-0812">Transmembrane</keyword>
<keyword evidence="3" id="KW-0539">Nucleus</keyword>
<evidence type="ECO:0000256" key="3">
    <source>
        <dbReference type="ARBA" id="ARBA00023242"/>
    </source>
</evidence>
<dbReference type="InterPro" id="IPR036882">
    <property type="entry name" value="Alba-like_dom_sf"/>
</dbReference>
<dbReference type="STRING" id="6280.A0A0N4TZJ0"/>
<accession>A0A0N4TZJ0</accession>
<organism evidence="7">
    <name type="scientific">Brugia pahangi</name>
    <name type="common">Filarial nematode worm</name>
    <dbReference type="NCBI Taxonomy" id="6280"/>
    <lineage>
        <taxon>Eukaryota</taxon>
        <taxon>Metazoa</taxon>
        <taxon>Ecdysozoa</taxon>
        <taxon>Nematoda</taxon>
        <taxon>Chromadorea</taxon>
        <taxon>Rhabditida</taxon>
        <taxon>Spirurina</taxon>
        <taxon>Spiruromorpha</taxon>
        <taxon>Filarioidea</taxon>
        <taxon>Onchocercidae</taxon>
        <taxon>Brugia</taxon>
    </lineage>
</organism>
<keyword evidence="4" id="KW-0472">Membrane</keyword>
<keyword evidence="6" id="KW-1185">Reference proteome</keyword>
<evidence type="ECO:0000313" key="6">
    <source>
        <dbReference type="Proteomes" id="UP000278627"/>
    </source>
</evidence>
<dbReference type="GO" id="GO:0003676">
    <property type="term" value="F:nucleic acid binding"/>
    <property type="evidence" value="ECO:0007669"/>
    <property type="project" value="InterPro"/>
</dbReference>
<dbReference type="PANTHER" id="PTHR15314">
    <property type="entry name" value="RIBONUCLEASE P PROTEIN SUBUNIT P20"/>
    <property type="match status" value="1"/>
</dbReference>
<dbReference type="EMBL" id="UZAD01013636">
    <property type="protein sequence ID" value="VDN95573.1"/>
    <property type="molecule type" value="Genomic_DNA"/>
</dbReference>
<evidence type="ECO:0000313" key="5">
    <source>
        <dbReference type="EMBL" id="VDN95573.1"/>
    </source>
</evidence>
<keyword evidence="4" id="KW-1133">Transmembrane helix</keyword>
<dbReference type="GO" id="GO:0001682">
    <property type="term" value="P:tRNA 5'-leader removal"/>
    <property type="evidence" value="ECO:0007669"/>
    <property type="project" value="InterPro"/>
</dbReference>
<evidence type="ECO:0000256" key="1">
    <source>
        <dbReference type="ARBA" id="ARBA00004604"/>
    </source>
</evidence>
<dbReference type="Proteomes" id="UP000278627">
    <property type="component" value="Unassembled WGS sequence"/>
</dbReference>
<dbReference type="AlphaFoldDB" id="A0A0N4TZJ0"/>
<reference evidence="7" key="1">
    <citation type="submission" date="2017-02" db="UniProtKB">
        <authorList>
            <consortium name="WormBaseParasite"/>
        </authorList>
    </citation>
    <scope>IDENTIFICATION</scope>
</reference>
<dbReference type="PANTHER" id="PTHR15314:SF1">
    <property type="entry name" value="RIBONUCLEASE P PROTEIN SUBUNIT P20"/>
    <property type="match status" value="1"/>
</dbReference>
<proteinExistence type="predicted"/>
<evidence type="ECO:0000313" key="7">
    <source>
        <dbReference type="WBParaSite" id="BPAG_0001446001-mRNA-1"/>
    </source>
</evidence>
<feature type="transmembrane region" description="Helical" evidence="4">
    <location>
        <begin position="6"/>
        <end position="28"/>
    </location>
</feature>
<dbReference type="SUPFAM" id="SSF82704">
    <property type="entry name" value="AlbA-like"/>
    <property type="match status" value="1"/>
</dbReference>
<sequence>ILYLFFITYSCIFFLYLLYITVFSYFTFQVEYELRKNLPPQFPKEKNNIYITRHTSIAAQKARIIKLLDEKMDEVVLHGLGAAVSRTINVALQIQRKLVDTVKLDVRTGTVKVTDNLFPLYDEVDFKTRNRFISAVHVRISRRIM</sequence>
<dbReference type="InterPro" id="IPR014612">
    <property type="entry name" value="Pop7/Rpp20"/>
</dbReference>
<dbReference type="GO" id="GO:0005655">
    <property type="term" value="C:nucleolar ribonuclease P complex"/>
    <property type="evidence" value="ECO:0007669"/>
    <property type="project" value="InterPro"/>
</dbReference>
<gene>
    <name evidence="5" type="ORF">BPAG_LOCUS14388</name>
</gene>
<keyword evidence="2" id="KW-0819">tRNA processing</keyword>